<reference evidence="2 3" key="1">
    <citation type="journal article" date="2015" name="Genome Announc.">
        <title>Expanding the biotechnology potential of lactobacilli through comparative genomics of 213 strains and associated genera.</title>
        <authorList>
            <person name="Sun Z."/>
            <person name="Harris H.M."/>
            <person name="McCann A."/>
            <person name="Guo C."/>
            <person name="Argimon S."/>
            <person name="Zhang W."/>
            <person name="Yang X."/>
            <person name="Jeffery I.B."/>
            <person name="Cooney J.C."/>
            <person name="Kagawa T.F."/>
            <person name="Liu W."/>
            <person name="Song Y."/>
            <person name="Salvetti E."/>
            <person name="Wrobel A."/>
            <person name="Rasinkangas P."/>
            <person name="Parkhill J."/>
            <person name="Rea M.C."/>
            <person name="O'Sullivan O."/>
            <person name="Ritari J."/>
            <person name="Douillard F.P."/>
            <person name="Paul Ross R."/>
            <person name="Yang R."/>
            <person name="Briner A.E."/>
            <person name="Felis G.E."/>
            <person name="de Vos W.M."/>
            <person name="Barrangou R."/>
            <person name="Klaenhammer T.R."/>
            <person name="Caufield P.W."/>
            <person name="Cui Y."/>
            <person name="Zhang H."/>
            <person name="O'Toole P.W."/>
        </authorList>
    </citation>
    <scope>NUCLEOTIDE SEQUENCE [LARGE SCALE GENOMIC DNA]</scope>
    <source>
        <strain evidence="2 3">DSM 16381</strain>
    </source>
</reference>
<keyword evidence="1" id="KW-1133">Transmembrane helix</keyword>
<comment type="caution">
    <text evidence="2">The sequence shown here is derived from an EMBL/GenBank/DDBJ whole genome shotgun (WGS) entry which is preliminary data.</text>
</comment>
<evidence type="ECO:0000313" key="2">
    <source>
        <dbReference type="EMBL" id="KRL98280.1"/>
    </source>
</evidence>
<dbReference type="RefSeq" id="WP_057731486.1">
    <property type="nucleotide sequence ID" value="NZ_AZFS01000006.1"/>
</dbReference>
<organism evidence="2 3">
    <name type="scientific">Levilactobacillus hammesii DSM 16381</name>
    <dbReference type="NCBI Taxonomy" id="1423753"/>
    <lineage>
        <taxon>Bacteria</taxon>
        <taxon>Bacillati</taxon>
        <taxon>Bacillota</taxon>
        <taxon>Bacilli</taxon>
        <taxon>Lactobacillales</taxon>
        <taxon>Lactobacillaceae</taxon>
        <taxon>Levilactobacillus</taxon>
    </lineage>
</organism>
<dbReference type="EMBL" id="AZFS01000006">
    <property type="protein sequence ID" value="KRL98280.1"/>
    <property type="molecule type" value="Genomic_DNA"/>
</dbReference>
<keyword evidence="3" id="KW-1185">Reference proteome</keyword>
<dbReference type="PATRIC" id="fig|1423753.3.peg.84"/>
<evidence type="ECO:0000256" key="1">
    <source>
        <dbReference type="SAM" id="Phobius"/>
    </source>
</evidence>
<gene>
    <name evidence="2" type="ORF">FD28_GL000079</name>
</gene>
<sequence length="88" mass="9636">MTETRFPATPAKIGVTILTLILFVAMLSFQTPQIVAFLCFSSLITAMLHFNVFESTTDSNPLNRIDLAIQIIFLVSSIARAFILGSGK</sequence>
<accession>A0A0R1V4Q6</accession>
<dbReference type="Proteomes" id="UP000051580">
    <property type="component" value="Unassembled WGS sequence"/>
</dbReference>
<evidence type="ECO:0000313" key="3">
    <source>
        <dbReference type="Proteomes" id="UP000051580"/>
    </source>
</evidence>
<feature type="transmembrane region" description="Helical" evidence="1">
    <location>
        <begin position="65"/>
        <end position="83"/>
    </location>
</feature>
<name>A0A0R1V4Q6_9LACO</name>
<keyword evidence="1" id="KW-0812">Transmembrane</keyword>
<dbReference type="AlphaFoldDB" id="A0A0R1V4Q6"/>
<feature type="transmembrane region" description="Helical" evidence="1">
    <location>
        <begin position="35"/>
        <end position="53"/>
    </location>
</feature>
<dbReference type="OrthoDB" id="2328361at2"/>
<keyword evidence="1" id="KW-0472">Membrane</keyword>
<protein>
    <submittedName>
        <fullName evidence="2">Uncharacterized protein</fullName>
    </submittedName>
</protein>
<feature type="transmembrane region" description="Helical" evidence="1">
    <location>
        <begin position="12"/>
        <end position="29"/>
    </location>
</feature>
<proteinExistence type="predicted"/>